<name>A0A8J2L5U3_9HEXA</name>
<gene>
    <name evidence="1" type="ORF">AFUS01_LOCUS35726</name>
</gene>
<comment type="caution">
    <text evidence="1">The sequence shown here is derived from an EMBL/GenBank/DDBJ whole genome shotgun (WGS) entry which is preliminary data.</text>
</comment>
<protein>
    <submittedName>
        <fullName evidence="1">Uncharacterized protein</fullName>
    </submittedName>
</protein>
<reference evidence="1" key="1">
    <citation type="submission" date="2021-06" db="EMBL/GenBank/DDBJ databases">
        <authorList>
            <person name="Hodson N. C."/>
            <person name="Mongue J. A."/>
            <person name="Jaron S. K."/>
        </authorList>
    </citation>
    <scope>NUCLEOTIDE SEQUENCE</scope>
</reference>
<dbReference type="OrthoDB" id="6140287at2759"/>
<accession>A0A8J2L5U3</accession>
<dbReference type="EMBL" id="CAJVCH010537006">
    <property type="protein sequence ID" value="CAG7825625.1"/>
    <property type="molecule type" value="Genomic_DNA"/>
</dbReference>
<keyword evidence="2" id="KW-1185">Reference proteome</keyword>
<dbReference type="Proteomes" id="UP000708208">
    <property type="component" value="Unassembled WGS sequence"/>
</dbReference>
<proteinExistence type="predicted"/>
<dbReference type="AlphaFoldDB" id="A0A8J2L5U3"/>
<sequence length="106" mass="12153">MDRIKNDYRVLDNCRQLAVPKVNSPMWSKMEKQHKSIDARLQGLQLKISRLFVANARIADILLSSTTEIPKETLEQLMLITMDSSTILGIGFRDIMFDAKLLYEPA</sequence>
<organism evidence="1 2">
    <name type="scientific">Allacma fusca</name>
    <dbReference type="NCBI Taxonomy" id="39272"/>
    <lineage>
        <taxon>Eukaryota</taxon>
        <taxon>Metazoa</taxon>
        <taxon>Ecdysozoa</taxon>
        <taxon>Arthropoda</taxon>
        <taxon>Hexapoda</taxon>
        <taxon>Collembola</taxon>
        <taxon>Symphypleona</taxon>
        <taxon>Sminthuridae</taxon>
        <taxon>Allacma</taxon>
    </lineage>
</organism>
<evidence type="ECO:0000313" key="2">
    <source>
        <dbReference type="Proteomes" id="UP000708208"/>
    </source>
</evidence>
<evidence type="ECO:0000313" key="1">
    <source>
        <dbReference type="EMBL" id="CAG7825625.1"/>
    </source>
</evidence>